<dbReference type="Proteomes" id="UP000054618">
    <property type="component" value="Unassembled WGS sequence"/>
</dbReference>
<dbReference type="PATRIC" id="fig|45073.5.peg.3128"/>
<accession>A0A0W0XLK6</accession>
<proteinExistence type="predicted"/>
<dbReference type="RefSeq" id="WP_058508998.1">
    <property type="nucleotide sequence ID" value="NZ_CAAAIK010000017.1"/>
</dbReference>
<name>A0A0W0XLK6_9GAMM</name>
<dbReference type="EMBL" id="LNYS01000025">
    <property type="protein sequence ID" value="KTD45478.1"/>
    <property type="molecule type" value="Genomic_DNA"/>
</dbReference>
<sequence length="69" mass="8170">MKLFTLKKSQTKEENEQRIQLIRNIYSALWLNPSMSEESRQKILIGSLVYTHLSAKEIQEDVASQYKRK</sequence>
<organism evidence="1 2">
    <name type="scientific">Legionella quinlivanii</name>
    <dbReference type="NCBI Taxonomy" id="45073"/>
    <lineage>
        <taxon>Bacteria</taxon>
        <taxon>Pseudomonadati</taxon>
        <taxon>Pseudomonadota</taxon>
        <taxon>Gammaproteobacteria</taxon>
        <taxon>Legionellales</taxon>
        <taxon>Legionellaceae</taxon>
        <taxon>Legionella</taxon>
    </lineage>
</organism>
<comment type="caution">
    <text evidence="1">The sequence shown here is derived from an EMBL/GenBank/DDBJ whole genome shotgun (WGS) entry which is preliminary data.</text>
</comment>
<evidence type="ECO:0000313" key="2">
    <source>
        <dbReference type="Proteomes" id="UP000054618"/>
    </source>
</evidence>
<evidence type="ECO:0000313" key="1">
    <source>
        <dbReference type="EMBL" id="KTD45478.1"/>
    </source>
</evidence>
<protein>
    <submittedName>
        <fullName evidence="1">Uncharacterized protein</fullName>
    </submittedName>
</protein>
<keyword evidence="2" id="KW-1185">Reference proteome</keyword>
<dbReference type="AlphaFoldDB" id="A0A0W0XLK6"/>
<dbReference type="STRING" id="45073.Lqui_2949"/>
<reference evidence="1 2" key="1">
    <citation type="submission" date="2015-11" db="EMBL/GenBank/DDBJ databases">
        <title>Genomic analysis of 38 Legionella species identifies large and diverse effector repertoires.</title>
        <authorList>
            <person name="Burstein D."/>
            <person name="Amaro F."/>
            <person name="Zusman T."/>
            <person name="Lifshitz Z."/>
            <person name="Cohen O."/>
            <person name="Gilbert J.A."/>
            <person name="Pupko T."/>
            <person name="Shuman H.A."/>
            <person name="Segal G."/>
        </authorList>
    </citation>
    <scope>NUCLEOTIDE SEQUENCE [LARGE SCALE GENOMIC DNA]</scope>
    <source>
        <strain evidence="1 2">CDC#1442-AUS-E</strain>
    </source>
</reference>
<gene>
    <name evidence="1" type="ORF">Lqui_2949</name>
</gene>